<evidence type="ECO:0000313" key="2">
    <source>
        <dbReference type="EMBL" id="KAI0531408.1"/>
    </source>
</evidence>
<evidence type="ECO:0000256" key="1">
    <source>
        <dbReference type="SAM" id="Phobius"/>
    </source>
</evidence>
<feature type="transmembrane region" description="Helical" evidence="1">
    <location>
        <begin position="80"/>
        <end position="103"/>
    </location>
</feature>
<keyword evidence="3" id="KW-1185">Reference proteome</keyword>
<protein>
    <submittedName>
        <fullName evidence="2">Uncharacterized protein</fullName>
    </submittedName>
</protein>
<gene>
    <name evidence="2" type="ORF">KFK09_000962</name>
</gene>
<dbReference type="AlphaFoldDB" id="A0A8T3CA15"/>
<dbReference type="EMBL" id="JAGYWB010000001">
    <property type="protein sequence ID" value="KAI0531408.1"/>
    <property type="molecule type" value="Genomic_DNA"/>
</dbReference>
<keyword evidence="1" id="KW-0472">Membrane</keyword>
<organism evidence="2 3">
    <name type="scientific">Dendrobium nobile</name>
    <name type="common">Orchid</name>
    <dbReference type="NCBI Taxonomy" id="94219"/>
    <lineage>
        <taxon>Eukaryota</taxon>
        <taxon>Viridiplantae</taxon>
        <taxon>Streptophyta</taxon>
        <taxon>Embryophyta</taxon>
        <taxon>Tracheophyta</taxon>
        <taxon>Spermatophyta</taxon>
        <taxon>Magnoliopsida</taxon>
        <taxon>Liliopsida</taxon>
        <taxon>Asparagales</taxon>
        <taxon>Orchidaceae</taxon>
        <taxon>Epidendroideae</taxon>
        <taxon>Malaxideae</taxon>
        <taxon>Dendrobiinae</taxon>
        <taxon>Dendrobium</taxon>
    </lineage>
</organism>
<comment type="caution">
    <text evidence="2">The sequence shown here is derived from an EMBL/GenBank/DDBJ whole genome shotgun (WGS) entry which is preliminary data.</text>
</comment>
<feature type="transmembrane region" description="Helical" evidence="1">
    <location>
        <begin position="55"/>
        <end position="74"/>
    </location>
</feature>
<sequence length="136" mass="15700">MRHITSYLVLSSVLNSTEYSVLHSTKLNTARYYEAQTSGHLEEYTVLLRRHPRKILSFSPKISTYLVWFYLYFLSLRYKLVLPFLLHPIPSVLFTYTFPYLALSHHLLSLNGVDLGNCRNRGEISSSSSTGKVHCL</sequence>
<dbReference type="Proteomes" id="UP000829196">
    <property type="component" value="Unassembled WGS sequence"/>
</dbReference>
<name>A0A8T3CA15_DENNO</name>
<keyword evidence="1" id="KW-1133">Transmembrane helix</keyword>
<keyword evidence="1" id="KW-0812">Transmembrane</keyword>
<reference evidence="2" key="1">
    <citation type="journal article" date="2022" name="Front. Genet.">
        <title>Chromosome-Scale Assembly of the Dendrobium nobile Genome Provides Insights Into the Molecular Mechanism of the Biosynthesis of the Medicinal Active Ingredient of Dendrobium.</title>
        <authorList>
            <person name="Xu Q."/>
            <person name="Niu S.-C."/>
            <person name="Li K.-L."/>
            <person name="Zheng P.-J."/>
            <person name="Zhang X.-J."/>
            <person name="Jia Y."/>
            <person name="Liu Y."/>
            <person name="Niu Y.-X."/>
            <person name="Yu L.-H."/>
            <person name="Chen D.-F."/>
            <person name="Zhang G.-Q."/>
        </authorList>
    </citation>
    <scope>NUCLEOTIDE SEQUENCE</scope>
    <source>
        <tissue evidence="2">Leaf</tissue>
    </source>
</reference>
<proteinExistence type="predicted"/>
<evidence type="ECO:0000313" key="3">
    <source>
        <dbReference type="Proteomes" id="UP000829196"/>
    </source>
</evidence>
<accession>A0A8T3CA15</accession>